<protein>
    <submittedName>
        <fullName evidence="2">Uncharacterized protein</fullName>
    </submittedName>
</protein>
<accession>A0A1U0Z8C4</accession>
<evidence type="ECO:0000313" key="3">
    <source>
        <dbReference type="Proteomes" id="UP000190074"/>
    </source>
</evidence>
<evidence type="ECO:0000256" key="1">
    <source>
        <dbReference type="SAM" id="MobiDB-lite"/>
    </source>
</evidence>
<dbReference type="EMBL" id="FVGW01000016">
    <property type="protein sequence ID" value="SKM85137.1"/>
    <property type="molecule type" value="Genomic_DNA"/>
</dbReference>
<gene>
    <name evidence="2" type="ORF">SAMEA2259716_05302</name>
</gene>
<organism evidence="2 3">
    <name type="scientific">Mycobacteroides abscessus subsp. massiliense</name>
    <dbReference type="NCBI Taxonomy" id="1962118"/>
    <lineage>
        <taxon>Bacteria</taxon>
        <taxon>Bacillati</taxon>
        <taxon>Actinomycetota</taxon>
        <taxon>Actinomycetes</taxon>
        <taxon>Mycobacteriales</taxon>
        <taxon>Mycobacteriaceae</taxon>
        <taxon>Mycobacteroides</taxon>
        <taxon>Mycobacteroides abscessus</taxon>
    </lineage>
</organism>
<name>A0A1U0Z8C4_9MYCO</name>
<evidence type="ECO:0000313" key="2">
    <source>
        <dbReference type="EMBL" id="SKM85137.1"/>
    </source>
</evidence>
<dbReference type="AlphaFoldDB" id="A0A1U0Z8C4"/>
<dbReference type="Proteomes" id="UP000190074">
    <property type="component" value="Unassembled WGS sequence"/>
</dbReference>
<sequence length="94" mass="10190">MPVYRDGRELVSVAEIAAEHALAESTVRTMNGQAAQRRRAGMPRPWDLPAPADRIGNSPLFDRQAVKAAFDQRPGRGAGGGRPRKMRSAKPAPD</sequence>
<feature type="region of interest" description="Disordered" evidence="1">
    <location>
        <begin position="27"/>
        <end position="94"/>
    </location>
</feature>
<proteinExistence type="predicted"/>
<reference evidence="2 3" key="1">
    <citation type="submission" date="2016-11" db="EMBL/GenBank/DDBJ databases">
        <authorList>
            <consortium name="Pathogen Informatics"/>
        </authorList>
    </citation>
    <scope>NUCLEOTIDE SEQUENCE [LARGE SCALE GENOMIC DNA]</scope>
    <source>
        <strain evidence="2 3">911</strain>
    </source>
</reference>